<name>A0ACA9S842_9GLOM</name>
<gene>
    <name evidence="1" type="ORF">RPERSI_LOCUS27337</name>
</gene>
<evidence type="ECO:0000313" key="1">
    <source>
        <dbReference type="EMBL" id="CAG8828808.1"/>
    </source>
</evidence>
<sequence>SLIFCLRRSLQRFKVRQGRSRIIDVKDINDSGTLNHHELRFDQISMLCQDWVIIQDL</sequence>
<organism evidence="1 2">
    <name type="scientific">Racocetra persica</name>
    <dbReference type="NCBI Taxonomy" id="160502"/>
    <lineage>
        <taxon>Eukaryota</taxon>
        <taxon>Fungi</taxon>
        <taxon>Fungi incertae sedis</taxon>
        <taxon>Mucoromycota</taxon>
        <taxon>Glomeromycotina</taxon>
        <taxon>Glomeromycetes</taxon>
        <taxon>Diversisporales</taxon>
        <taxon>Gigasporaceae</taxon>
        <taxon>Racocetra</taxon>
    </lineage>
</organism>
<accession>A0ACA9S842</accession>
<feature type="non-terminal residue" evidence="1">
    <location>
        <position position="1"/>
    </location>
</feature>
<protein>
    <submittedName>
        <fullName evidence="1">30256_t:CDS:1</fullName>
    </submittedName>
</protein>
<dbReference type="Proteomes" id="UP000789920">
    <property type="component" value="Unassembled WGS sequence"/>
</dbReference>
<comment type="caution">
    <text evidence="1">The sequence shown here is derived from an EMBL/GenBank/DDBJ whole genome shotgun (WGS) entry which is preliminary data.</text>
</comment>
<keyword evidence="2" id="KW-1185">Reference proteome</keyword>
<reference evidence="1" key="1">
    <citation type="submission" date="2021-06" db="EMBL/GenBank/DDBJ databases">
        <authorList>
            <person name="Kallberg Y."/>
            <person name="Tangrot J."/>
            <person name="Rosling A."/>
        </authorList>
    </citation>
    <scope>NUCLEOTIDE SEQUENCE</scope>
    <source>
        <strain evidence="1">MA461A</strain>
    </source>
</reference>
<dbReference type="EMBL" id="CAJVQC010096131">
    <property type="protein sequence ID" value="CAG8828808.1"/>
    <property type="molecule type" value="Genomic_DNA"/>
</dbReference>
<evidence type="ECO:0000313" key="2">
    <source>
        <dbReference type="Proteomes" id="UP000789920"/>
    </source>
</evidence>
<proteinExistence type="predicted"/>